<accession>A0A381XS88</accession>
<dbReference type="AlphaFoldDB" id="A0A381XS88"/>
<gene>
    <name evidence="1" type="ORF">METZ01_LOCUS120442</name>
</gene>
<dbReference type="EMBL" id="UINC01016187">
    <property type="protein sequence ID" value="SVA67588.1"/>
    <property type="molecule type" value="Genomic_DNA"/>
</dbReference>
<organism evidence="1">
    <name type="scientific">marine metagenome</name>
    <dbReference type="NCBI Taxonomy" id="408172"/>
    <lineage>
        <taxon>unclassified sequences</taxon>
        <taxon>metagenomes</taxon>
        <taxon>ecological metagenomes</taxon>
    </lineage>
</organism>
<protein>
    <submittedName>
        <fullName evidence="1">Uncharacterized protein</fullName>
    </submittedName>
</protein>
<reference evidence="1" key="1">
    <citation type="submission" date="2018-05" db="EMBL/GenBank/DDBJ databases">
        <authorList>
            <person name="Lanie J.A."/>
            <person name="Ng W.-L."/>
            <person name="Kazmierczak K.M."/>
            <person name="Andrzejewski T.M."/>
            <person name="Davidsen T.M."/>
            <person name="Wayne K.J."/>
            <person name="Tettelin H."/>
            <person name="Glass J.I."/>
            <person name="Rusch D."/>
            <person name="Podicherti R."/>
            <person name="Tsui H.-C.T."/>
            <person name="Winkler M.E."/>
        </authorList>
    </citation>
    <scope>NUCLEOTIDE SEQUENCE</scope>
</reference>
<dbReference type="GO" id="GO:0005975">
    <property type="term" value="P:carbohydrate metabolic process"/>
    <property type="evidence" value="ECO:0007669"/>
    <property type="project" value="InterPro"/>
</dbReference>
<sequence>MPTLSNVNTSDIRSAIELGCKTMSSVFNADDNDIPFFASEVLPNPQLSFSSVHGESHVPGRHLNALLTAEDVVGITIDEEAIQKHSNAAFFSYSGSAPLPLNRDDLTGPLINFNEHNIREGFHALFALVHYRGSDRAAEIAEASIAFLLELWKPKNGWDWDRLESEFGLRASKDHTFITGIARAIGPLAKYYTATQHGPALELAIILASKAMDEFFLSDGIYDPKKFGTHTHSTTCVMSSLAQLADITSDLSMLERVKAFYDNGLWEIRDEIGWVIESSDDNSPPDRGECNNTGDIVETALIMGRYGYPEYFQDAERITRGHLLPAQLRDNSFIPEPANPSSKNGLHDLANRHQGAFGFPAPYGHRPHGLERISFNMDIVGGAVASLCEVLRESAVTNQRGHMVNMMFERQSEFLHVMANSDNSGVMATPLKSGPLSIRIPAWVDQTKLRVNGTAKFQVINGYILIAEPKLGEPVQVSYPVSESELVLRHRTREIRARLRGDTVVSMDNFGAELTFFPPINH</sequence>
<dbReference type="SUPFAM" id="SSF48208">
    <property type="entry name" value="Six-hairpin glycosidases"/>
    <property type="match status" value="1"/>
</dbReference>
<evidence type="ECO:0000313" key="1">
    <source>
        <dbReference type="EMBL" id="SVA67588.1"/>
    </source>
</evidence>
<name>A0A381XS88_9ZZZZ</name>
<proteinExistence type="predicted"/>
<dbReference type="InterPro" id="IPR008928">
    <property type="entry name" value="6-hairpin_glycosidase_sf"/>
</dbReference>